<dbReference type="PANTHER" id="PTHR34989:SF1">
    <property type="entry name" value="PROTEIN HDED"/>
    <property type="match status" value="1"/>
</dbReference>
<reference evidence="3" key="1">
    <citation type="submission" date="2018-04" db="EMBL/GenBank/DDBJ databases">
        <authorList>
            <person name="Liu S."/>
            <person name="Wang Z."/>
            <person name="Li J."/>
        </authorList>
    </citation>
    <scope>NUCLEOTIDE SEQUENCE [LARGE SCALE GENOMIC DNA]</scope>
    <source>
        <strain evidence="3">622</strain>
    </source>
</reference>
<keyword evidence="1" id="KW-0472">Membrane</keyword>
<feature type="transmembrane region" description="Helical" evidence="1">
    <location>
        <begin position="133"/>
        <end position="154"/>
    </location>
</feature>
<feature type="transmembrane region" description="Helical" evidence="1">
    <location>
        <begin position="106"/>
        <end position="126"/>
    </location>
</feature>
<proteinExistence type="predicted"/>
<keyword evidence="3" id="KW-1185">Reference proteome</keyword>
<feature type="transmembrane region" description="Helical" evidence="1">
    <location>
        <begin position="80"/>
        <end position="100"/>
    </location>
</feature>
<protein>
    <recommendedName>
        <fullName evidence="4">HdeD family acid-resistance protein</fullName>
    </recommendedName>
</protein>
<dbReference type="Pfam" id="PF03729">
    <property type="entry name" value="DUF308"/>
    <property type="match status" value="2"/>
</dbReference>
<feature type="transmembrane region" description="Helical" evidence="1">
    <location>
        <begin position="25"/>
        <end position="44"/>
    </location>
</feature>
<dbReference type="Proteomes" id="UP000244962">
    <property type="component" value="Unassembled WGS sequence"/>
</dbReference>
<dbReference type="GO" id="GO:0005886">
    <property type="term" value="C:plasma membrane"/>
    <property type="evidence" value="ECO:0007669"/>
    <property type="project" value="TreeGrafter"/>
</dbReference>
<feature type="transmembrane region" description="Helical" evidence="1">
    <location>
        <begin position="160"/>
        <end position="184"/>
    </location>
</feature>
<evidence type="ECO:0000256" key="1">
    <source>
        <dbReference type="SAM" id="Phobius"/>
    </source>
</evidence>
<organism evidence="2 3">
    <name type="scientific">Mycetocola zhujimingii</name>
    <dbReference type="NCBI Taxonomy" id="2079792"/>
    <lineage>
        <taxon>Bacteria</taxon>
        <taxon>Bacillati</taxon>
        <taxon>Actinomycetota</taxon>
        <taxon>Actinomycetes</taxon>
        <taxon>Micrococcales</taxon>
        <taxon>Microbacteriaceae</taxon>
        <taxon>Mycetocola</taxon>
    </lineage>
</organism>
<evidence type="ECO:0000313" key="3">
    <source>
        <dbReference type="Proteomes" id="UP000244962"/>
    </source>
</evidence>
<gene>
    <name evidence="2" type="ORF">DF223_00530</name>
</gene>
<comment type="caution">
    <text evidence="2">The sequence shown here is derived from an EMBL/GenBank/DDBJ whole genome shotgun (WGS) entry which is preliminary data.</text>
</comment>
<evidence type="ECO:0008006" key="4">
    <source>
        <dbReference type="Google" id="ProtNLM"/>
    </source>
</evidence>
<keyword evidence="1" id="KW-1133">Transmembrane helix</keyword>
<dbReference type="AlphaFoldDB" id="A0A2U1TG61"/>
<accession>A0A2U1TG61</accession>
<evidence type="ECO:0000313" key="2">
    <source>
        <dbReference type="EMBL" id="PWC07887.1"/>
    </source>
</evidence>
<sequence length="190" mass="19842">MTVSYFFHTESVGVGSSQFRTVRTIIIVLGVVAIVTGIAIFVWPEATLSIVAWLFGLYFVVSGLTRIVRAIAASGQPASYRVFLAVLGILLVIGGVFVFANPMFGVAVVAAVIGLTWIVEGIGVLMDVPRGGAAWLAVLVGVVCILGGLVLLFAPVAATVFWLQVSAALLVVVGVMQVAQGATLGRAPWR</sequence>
<dbReference type="EMBL" id="QEFB01000001">
    <property type="protein sequence ID" value="PWC07887.1"/>
    <property type="molecule type" value="Genomic_DNA"/>
</dbReference>
<feature type="transmembrane region" description="Helical" evidence="1">
    <location>
        <begin position="50"/>
        <end position="68"/>
    </location>
</feature>
<dbReference type="InterPro" id="IPR005325">
    <property type="entry name" value="DUF308_memb"/>
</dbReference>
<name>A0A2U1TG61_9MICO</name>
<dbReference type="InterPro" id="IPR052712">
    <property type="entry name" value="Acid_resist_chaperone_HdeD"/>
</dbReference>
<dbReference type="PANTHER" id="PTHR34989">
    <property type="entry name" value="PROTEIN HDED"/>
    <property type="match status" value="1"/>
</dbReference>
<keyword evidence="1" id="KW-0812">Transmembrane</keyword>